<dbReference type="GO" id="GO:0005634">
    <property type="term" value="C:nucleus"/>
    <property type="evidence" value="ECO:0007669"/>
    <property type="project" value="TreeGrafter"/>
</dbReference>
<dbReference type="GO" id="GO:0016579">
    <property type="term" value="P:protein deubiquitination"/>
    <property type="evidence" value="ECO:0007669"/>
    <property type="project" value="InterPro"/>
</dbReference>
<proteinExistence type="inferred from homology"/>
<organism evidence="9 10">
    <name type="scientific">Mucor plumbeus</name>
    <dbReference type="NCBI Taxonomy" id="97098"/>
    <lineage>
        <taxon>Eukaryota</taxon>
        <taxon>Fungi</taxon>
        <taxon>Fungi incertae sedis</taxon>
        <taxon>Mucoromycota</taxon>
        <taxon>Mucoromycotina</taxon>
        <taxon>Mucoromycetes</taxon>
        <taxon>Mucorales</taxon>
        <taxon>Mucorineae</taxon>
        <taxon>Mucoraceae</taxon>
        <taxon>Mucor</taxon>
    </lineage>
</organism>
<dbReference type="PANTHER" id="PTHR24006">
    <property type="entry name" value="UBIQUITIN CARBOXYL-TERMINAL HYDROLASE"/>
    <property type="match status" value="1"/>
</dbReference>
<dbReference type="PROSITE" id="PS50235">
    <property type="entry name" value="USP_3"/>
    <property type="match status" value="1"/>
</dbReference>
<dbReference type="CDD" id="cd02662">
    <property type="entry name" value="Peptidase_C19F"/>
    <property type="match status" value="1"/>
</dbReference>
<evidence type="ECO:0000259" key="8">
    <source>
        <dbReference type="PROSITE" id="PS50235"/>
    </source>
</evidence>
<evidence type="ECO:0000256" key="7">
    <source>
        <dbReference type="ARBA" id="ARBA00022807"/>
    </source>
</evidence>
<sequence length="564" mass="62876">MNSSSNYHLPTIAAVAGIALAASSYVLSTNSFETKKRKRRIRSKIQKERDGQYILGLVNSQNYCFVNSVLQAFATLATLRSYLAERVDEQGDESAPVVPQNEFILQSVACALYATIEMLNRPLPKPRSITPTDFLRALERKSGGTINCDQQDAHELFQIISSVLTSEEEIQYRENTTSLLDAATLRGFAFGENDPNGDNFETSSVSSFGTTASMWSSFSVCTVGGHLRPRRRSPRNPFTGLAASKISCMNCGYTAPIRHHTFDNISLSAPQTSSCSLEDCLKNYTKVDFLDDFQCRKCTLVATLESITQELNSLEQGDERATILNIDIGRIKDALQSNIEATLYGVPLLTPQIAPRTTKQTMFANPPKSLCLHISRSIYHPSGIIQKNHCQVRFSEYLDLASYTTNGYLNTTEPTASLSSPPPTPVLPHTRTSRTSLVYLRNMANGHRFTHHQQDGLGVALLNSNKEDRPIQSALPSLSVVPVSRAIQYKLCAVIVHYGNHNSGHFVTYRRKKLPTGHEVRSPLSESKPRPPTKFWRCSDEVIEEVDLDTVLQSEAYMLFYERE</sequence>
<evidence type="ECO:0000313" key="10">
    <source>
        <dbReference type="Proteomes" id="UP000650833"/>
    </source>
</evidence>
<evidence type="ECO:0000313" key="9">
    <source>
        <dbReference type="EMBL" id="KAG2192020.1"/>
    </source>
</evidence>
<evidence type="ECO:0000256" key="5">
    <source>
        <dbReference type="ARBA" id="ARBA00022786"/>
    </source>
</evidence>
<dbReference type="InterPro" id="IPR050164">
    <property type="entry name" value="Peptidase_C19"/>
</dbReference>
<dbReference type="InterPro" id="IPR018200">
    <property type="entry name" value="USP_CS"/>
</dbReference>
<keyword evidence="4" id="KW-0645">Protease</keyword>
<dbReference type="SUPFAM" id="SSF54001">
    <property type="entry name" value="Cysteine proteinases"/>
    <property type="match status" value="1"/>
</dbReference>
<dbReference type="OrthoDB" id="2020758at2759"/>
<dbReference type="GO" id="GO:0005829">
    <property type="term" value="C:cytosol"/>
    <property type="evidence" value="ECO:0007669"/>
    <property type="project" value="TreeGrafter"/>
</dbReference>
<dbReference type="EC" id="3.4.19.12" evidence="3"/>
<keyword evidence="7" id="KW-0788">Thiol protease</keyword>
<dbReference type="InterPro" id="IPR038765">
    <property type="entry name" value="Papain-like_cys_pep_sf"/>
</dbReference>
<comment type="caution">
    <text evidence="9">The sequence shown here is derived from an EMBL/GenBank/DDBJ whole genome shotgun (WGS) entry which is preliminary data.</text>
</comment>
<gene>
    <name evidence="9" type="ORF">INT46_011394</name>
</gene>
<dbReference type="Pfam" id="PF00443">
    <property type="entry name" value="UCH"/>
    <property type="match status" value="1"/>
</dbReference>
<dbReference type="PROSITE" id="PS00973">
    <property type="entry name" value="USP_2"/>
    <property type="match status" value="1"/>
</dbReference>
<dbReference type="InterPro" id="IPR001394">
    <property type="entry name" value="Peptidase_C19_UCH"/>
</dbReference>
<comment type="catalytic activity">
    <reaction evidence="1">
        <text>Thiol-dependent hydrolysis of ester, thioester, amide, peptide and isopeptide bonds formed by the C-terminal Gly of ubiquitin (a 76-residue protein attached to proteins as an intracellular targeting signal).</text>
        <dbReference type="EC" id="3.4.19.12"/>
    </reaction>
</comment>
<dbReference type="InterPro" id="IPR028889">
    <property type="entry name" value="USP"/>
</dbReference>
<accession>A0A8H7UQN8</accession>
<keyword evidence="5" id="KW-0833">Ubl conjugation pathway</keyword>
<comment type="similarity">
    <text evidence="2">Belongs to the peptidase C19 family.</text>
</comment>
<dbReference type="AlphaFoldDB" id="A0A8H7UQN8"/>
<dbReference type="PANTHER" id="PTHR24006:SF888">
    <property type="entry name" value="UBIQUITIN CARBOXYL-TERMINAL HYDROLASE 30"/>
    <property type="match status" value="1"/>
</dbReference>
<reference evidence="9" key="1">
    <citation type="submission" date="2020-12" db="EMBL/GenBank/DDBJ databases">
        <title>Metabolic potential, ecology and presence of endohyphal bacteria is reflected in genomic diversity of Mucoromycotina.</title>
        <authorList>
            <person name="Muszewska A."/>
            <person name="Okrasinska A."/>
            <person name="Steczkiewicz K."/>
            <person name="Drgas O."/>
            <person name="Orlowska M."/>
            <person name="Perlinska-Lenart U."/>
            <person name="Aleksandrzak-Piekarczyk T."/>
            <person name="Szatraj K."/>
            <person name="Zielenkiewicz U."/>
            <person name="Pilsyk S."/>
            <person name="Malc E."/>
            <person name="Mieczkowski P."/>
            <person name="Kruszewska J.S."/>
            <person name="Biernat P."/>
            <person name="Pawlowska J."/>
        </authorList>
    </citation>
    <scope>NUCLEOTIDE SEQUENCE</scope>
    <source>
        <strain evidence="9">CBS 226.32</strain>
    </source>
</reference>
<dbReference type="Gene3D" id="3.90.70.10">
    <property type="entry name" value="Cysteine proteinases"/>
    <property type="match status" value="1"/>
</dbReference>
<dbReference type="GO" id="GO:0004843">
    <property type="term" value="F:cysteine-type deubiquitinase activity"/>
    <property type="evidence" value="ECO:0007669"/>
    <property type="project" value="UniProtKB-EC"/>
</dbReference>
<feature type="domain" description="USP" evidence="8">
    <location>
        <begin position="55"/>
        <end position="564"/>
    </location>
</feature>
<evidence type="ECO:0000256" key="3">
    <source>
        <dbReference type="ARBA" id="ARBA00012759"/>
    </source>
</evidence>
<evidence type="ECO:0000256" key="1">
    <source>
        <dbReference type="ARBA" id="ARBA00000707"/>
    </source>
</evidence>
<keyword evidence="6" id="KW-0378">Hydrolase</keyword>
<dbReference type="Proteomes" id="UP000650833">
    <property type="component" value="Unassembled WGS sequence"/>
</dbReference>
<dbReference type="EMBL" id="JAEPRC010000767">
    <property type="protein sequence ID" value="KAG2192020.1"/>
    <property type="molecule type" value="Genomic_DNA"/>
</dbReference>
<protein>
    <recommendedName>
        <fullName evidence="3">ubiquitinyl hydrolase 1</fullName>
        <ecNumber evidence="3">3.4.19.12</ecNumber>
    </recommendedName>
</protein>
<evidence type="ECO:0000256" key="2">
    <source>
        <dbReference type="ARBA" id="ARBA00009085"/>
    </source>
</evidence>
<name>A0A8H7UQN8_9FUNG</name>
<keyword evidence="10" id="KW-1185">Reference proteome</keyword>
<dbReference type="GO" id="GO:0006508">
    <property type="term" value="P:proteolysis"/>
    <property type="evidence" value="ECO:0007669"/>
    <property type="project" value="UniProtKB-KW"/>
</dbReference>
<evidence type="ECO:0000256" key="4">
    <source>
        <dbReference type="ARBA" id="ARBA00022670"/>
    </source>
</evidence>
<evidence type="ECO:0000256" key="6">
    <source>
        <dbReference type="ARBA" id="ARBA00022801"/>
    </source>
</evidence>